<dbReference type="InterPro" id="IPR003754">
    <property type="entry name" value="4pyrrol_synth_uPrphyn_synth"/>
</dbReference>
<dbReference type="PANTHER" id="PTHR40082:SF1">
    <property type="entry name" value="BLR5956 PROTEIN"/>
    <property type="match status" value="1"/>
</dbReference>
<proteinExistence type="predicted"/>
<dbReference type="PANTHER" id="PTHR40082">
    <property type="entry name" value="BLR5956 PROTEIN"/>
    <property type="match status" value="1"/>
</dbReference>
<comment type="caution">
    <text evidence="2">The sequence shown here is derived from an EMBL/GenBank/DDBJ whole genome shotgun (WGS) entry which is preliminary data.</text>
</comment>
<sequence length="279" mass="30795">MDWKVIRMLDEGSFTPLSAKRVLVTRAQHQSASVCARIRAYGGEAVSIPLIDYHKTKLSTDALRTWLEAVQQADWVIFTSQNSLDFFMRLSDRPDQLDGVKRAVVGKKTAERLKYYGMRADYIPDPYSVQGLLNAFETGVVKADRIVVPLGSRSDKGWLEKLKSLGIKVTSCVLYQTTVSFSSKARLEEVVGSGYLSAITFASPSAVHSFTELLPESSWRSALKSCTIAVIGSTTAQALEALGYTPDVLPKRFTAVDMIDALANYYSKEEGSPCNEQQS</sequence>
<evidence type="ECO:0000259" key="1">
    <source>
        <dbReference type="Pfam" id="PF02602"/>
    </source>
</evidence>
<dbReference type="Pfam" id="PF02602">
    <property type="entry name" value="HEM4"/>
    <property type="match status" value="1"/>
</dbReference>
<dbReference type="CDD" id="cd06578">
    <property type="entry name" value="HemD"/>
    <property type="match status" value="1"/>
</dbReference>
<dbReference type="Proteomes" id="UP001596267">
    <property type="component" value="Unassembled WGS sequence"/>
</dbReference>
<protein>
    <submittedName>
        <fullName evidence="2">Uroporphyrinogen-III synthase</fullName>
    </submittedName>
</protein>
<dbReference type="Gene3D" id="3.40.50.10090">
    <property type="match status" value="2"/>
</dbReference>
<keyword evidence="3" id="KW-1185">Reference proteome</keyword>
<organism evidence="2 3">
    <name type="scientific">Sporolactobacillus kofuensis</name>
    <dbReference type="NCBI Taxonomy" id="269672"/>
    <lineage>
        <taxon>Bacteria</taxon>
        <taxon>Bacillati</taxon>
        <taxon>Bacillota</taxon>
        <taxon>Bacilli</taxon>
        <taxon>Bacillales</taxon>
        <taxon>Sporolactobacillaceae</taxon>
        <taxon>Sporolactobacillus</taxon>
    </lineage>
</organism>
<dbReference type="EMBL" id="JBHSTQ010000008">
    <property type="protein sequence ID" value="MFC6386764.1"/>
    <property type="molecule type" value="Genomic_DNA"/>
</dbReference>
<accession>A0ABW1WHR6</accession>
<evidence type="ECO:0000313" key="3">
    <source>
        <dbReference type="Proteomes" id="UP001596267"/>
    </source>
</evidence>
<name>A0ABW1WHR6_9BACL</name>
<dbReference type="InterPro" id="IPR039793">
    <property type="entry name" value="UROS/Hem4"/>
</dbReference>
<feature type="domain" description="Tetrapyrrole biosynthesis uroporphyrinogen III synthase" evidence="1">
    <location>
        <begin position="36"/>
        <end position="259"/>
    </location>
</feature>
<reference evidence="3" key="1">
    <citation type="journal article" date="2019" name="Int. J. Syst. Evol. Microbiol.">
        <title>The Global Catalogue of Microorganisms (GCM) 10K type strain sequencing project: providing services to taxonomists for standard genome sequencing and annotation.</title>
        <authorList>
            <consortium name="The Broad Institute Genomics Platform"/>
            <consortium name="The Broad Institute Genome Sequencing Center for Infectious Disease"/>
            <person name="Wu L."/>
            <person name="Ma J."/>
        </authorList>
    </citation>
    <scope>NUCLEOTIDE SEQUENCE [LARGE SCALE GENOMIC DNA]</scope>
    <source>
        <strain evidence="3">CCUG 42001</strain>
    </source>
</reference>
<gene>
    <name evidence="2" type="ORF">ACFP7A_09120</name>
</gene>
<dbReference type="SUPFAM" id="SSF69618">
    <property type="entry name" value="HemD-like"/>
    <property type="match status" value="1"/>
</dbReference>
<evidence type="ECO:0000313" key="2">
    <source>
        <dbReference type="EMBL" id="MFC6386764.1"/>
    </source>
</evidence>
<dbReference type="RefSeq" id="WP_253054739.1">
    <property type="nucleotide sequence ID" value="NZ_JAMXWN010000008.1"/>
</dbReference>
<dbReference type="InterPro" id="IPR036108">
    <property type="entry name" value="4pyrrol_syn_uPrphyn_synt_sf"/>
</dbReference>